<protein>
    <submittedName>
        <fullName evidence="2">Putative transcriptional regulator</fullName>
    </submittedName>
</protein>
<dbReference type="PROSITE" id="PS50943">
    <property type="entry name" value="HTH_CROC1"/>
    <property type="match status" value="1"/>
</dbReference>
<dbReference type="InterPro" id="IPR011990">
    <property type="entry name" value="TPR-like_helical_dom_sf"/>
</dbReference>
<dbReference type="eggNOG" id="COG0457">
    <property type="taxonomic scope" value="Bacteria"/>
</dbReference>
<dbReference type="Proteomes" id="UP000004926">
    <property type="component" value="Chromosome"/>
</dbReference>
<proteinExistence type="predicted"/>
<dbReference type="GO" id="GO:0003677">
    <property type="term" value="F:DNA binding"/>
    <property type="evidence" value="ECO:0007669"/>
    <property type="project" value="InterPro"/>
</dbReference>
<gene>
    <name evidence="2" type="ORF">SacmaDRAFT_0068</name>
</gene>
<dbReference type="CDD" id="cd00093">
    <property type="entry name" value="HTH_XRE"/>
    <property type="match status" value="1"/>
</dbReference>
<name>H5WXB0_9PSEU</name>
<dbReference type="EMBL" id="CM001439">
    <property type="protein sequence ID" value="EHR48384.1"/>
    <property type="molecule type" value="Genomic_DNA"/>
</dbReference>
<dbReference type="STRING" id="882083.SacmaDRAFT_0068"/>
<dbReference type="Pfam" id="PF13560">
    <property type="entry name" value="HTH_31"/>
    <property type="match status" value="1"/>
</dbReference>
<dbReference type="SMART" id="SM00530">
    <property type="entry name" value="HTH_XRE"/>
    <property type="match status" value="1"/>
</dbReference>
<dbReference type="eggNOG" id="COG1813">
    <property type="taxonomic scope" value="Bacteria"/>
</dbReference>
<dbReference type="Gene3D" id="1.10.260.40">
    <property type="entry name" value="lambda repressor-like DNA-binding domains"/>
    <property type="match status" value="1"/>
</dbReference>
<evidence type="ECO:0000259" key="1">
    <source>
        <dbReference type="PROSITE" id="PS50943"/>
    </source>
</evidence>
<dbReference type="InterPro" id="IPR001387">
    <property type="entry name" value="Cro/C1-type_HTH"/>
</dbReference>
<dbReference type="SUPFAM" id="SSF47413">
    <property type="entry name" value="lambda repressor-like DNA-binding domains"/>
    <property type="match status" value="1"/>
</dbReference>
<dbReference type="SUPFAM" id="SSF48452">
    <property type="entry name" value="TPR-like"/>
    <property type="match status" value="1"/>
</dbReference>
<organism evidence="2 3">
    <name type="scientific">Saccharomonospora marina XMU15</name>
    <dbReference type="NCBI Taxonomy" id="882083"/>
    <lineage>
        <taxon>Bacteria</taxon>
        <taxon>Bacillati</taxon>
        <taxon>Actinomycetota</taxon>
        <taxon>Actinomycetes</taxon>
        <taxon>Pseudonocardiales</taxon>
        <taxon>Pseudonocardiaceae</taxon>
        <taxon>Saccharomonospora</taxon>
    </lineage>
</organism>
<keyword evidence="3" id="KW-1185">Reference proteome</keyword>
<feature type="domain" description="HTH cro/C1-type" evidence="1">
    <location>
        <begin position="8"/>
        <end position="62"/>
    </location>
</feature>
<dbReference type="HOGENOM" id="CLU_711556_0_0_11"/>
<accession>H5WXB0</accession>
<sequence>MATRRDGLARRRAAMGFTQETLAERLGTERSTVGRWERGTGTPQPWNQPDLAKALELSPEALADLLNNVGPMTRAPAINELSPTAIGQLSLRDDHGLGVVERIQVTAQAFQTADRRVGGGVLYPSVVRYLNLEIGPRLLDPGDGVHGSALFAAAASMTEIAGWMSHDGGRDALAHQHFDRAFRLATAAHNQALAGNACASMAHLAIELDQANNALRIATVGLDRTRETPGAVQLLARLHAMRARAFALRGERTSCTQELDTAERILTGANNEPAADWIANFDDASLASEAALCFLRLTEYREAERQAREVIRLRSGDRVRSRAFGQLTLANVLLEAGRPDEAASLGQEVCQLTTSLSSARVVQRLSELGQSLAAVRRLPEVAAFLTALAAMSHVPGKQEGRTVTWPV</sequence>
<evidence type="ECO:0000313" key="2">
    <source>
        <dbReference type="EMBL" id="EHR48384.1"/>
    </source>
</evidence>
<dbReference type="InterPro" id="IPR010982">
    <property type="entry name" value="Lambda_DNA-bd_dom_sf"/>
</dbReference>
<evidence type="ECO:0000313" key="3">
    <source>
        <dbReference type="Proteomes" id="UP000004926"/>
    </source>
</evidence>
<reference evidence="2 3" key="1">
    <citation type="journal article" date="2012" name="Stand. Genomic Sci.">
        <title>Genome sequence of the ocean sediment bacterium Saccharomonospora marina type strain (XMU15(T)).</title>
        <authorList>
            <person name="Klenk H.P."/>
            <person name="Lu M."/>
            <person name="Lucas S."/>
            <person name="Lapidus A."/>
            <person name="Copeland A."/>
            <person name="Pitluck S."/>
            <person name="Goodwin L.A."/>
            <person name="Han C."/>
            <person name="Tapia R."/>
            <person name="Brambilla E.M."/>
            <person name="Potter G."/>
            <person name="Land M."/>
            <person name="Ivanova N."/>
            <person name="Rohde M."/>
            <person name="Goker M."/>
            <person name="Detter J.C."/>
            <person name="Li W.J."/>
            <person name="Kyrpides N.C."/>
            <person name="Woyke T."/>
        </authorList>
    </citation>
    <scope>NUCLEOTIDE SEQUENCE [LARGE SCALE GENOMIC DNA]</scope>
    <source>
        <strain evidence="2 3">XMU15</strain>
    </source>
</reference>
<dbReference type="AlphaFoldDB" id="H5WXB0"/>
<dbReference type="Gene3D" id="1.25.40.10">
    <property type="entry name" value="Tetratricopeptide repeat domain"/>
    <property type="match status" value="1"/>
</dbReference>